<reference evidence="4 5" key="1">
    <citation type="submission" date="2018-06" db="EMBL/GenBank/DDBJ databases">
        <authorList>
            <consortium name="Pathogen Informatics"/>
            <person name="Doyle S."/>
        </authorList>
    </citation>
    <scope>NUCLEOTIDE SEQUENCE [LARGE SCALE GENOMIC DNA]</scope>
    <source>
        <strain evidence="4 5">NCTC9637</strain>
    </source>
</reference>
<dbReference type="Pfam" id="PF00534">
    <property type="entry name" value="Glycos_transf_1"/>
    <property type="match status" value="1"/>
</dbReference>
<evidence type="ECO:0000256" key="1">
    <source>
        <dbReference type="ARBA" id="ARBA00022679"/>
    </source>
</evidence>
<dbReference type="EMBL" id="UGLB01000003">
    <property type="protein sequence ID" value="STT47592.1"/>
    <property type="molecule type" value="Genomic_DNA"/>
</dbReference>
<dbReference type="Proteomes" id="UP000255099">
    <property type="component" value="Unassembled WGS sequence"/>
</dbReference>
<dbReference type="CDD" id="cd03809">
    <property type="entry name" value="GT4_MtfB-like"/>
    <property type="match status" value="1"/>
</dbReference>
<name>A0A377W0Y6_KLEPN</name>
<sequence length="328" mass="37820">MGKKKILFDTRWIGEHGIGRFAKEVRDSKLTIQDLKLPWKPTNPLDTILLTIYLIFKKDIYFSPGYNAPFFFLKRSIITIHDLNHIDIPYNSSFLKRIYYKFVLKRACRKALCILTVSEFSKKRICEWSGRNADEVFVVGNGVSKEFLINHPTPKKEQILMVGNRKKHKNELNALIAFYKSNIPSSVKLVFTGSITNELDIIIDRNRLRDRVSFLGTVSNTKLAELYRESLFLLFPSLYEGFGLPIVESMACGTPVIISNSTSLPEVAGGAAIIVNPDDVEDIKDKIEKLYHDAELQNKLIEKGLLNIERYTWEMTRNKFETIMNRYI</sequence>
<feature type="domain" description="Glycosyltransferase subfamily 4-like N-terminal" evidence="3">
    <location>
        <begin position="74"/>
        <end position="145"/>
    </location>
</feature>
<dbReference type="GO" id="GO:0009103">
    <property type="term" value="P:lipopolysaccharide biosynthetic process"/>
    <property type="evidence" value="ECO:0007669"/>
    <property type="project" value="TreeGrafter"/>
</dbReference>
<accession>A0A377W0Y6</accession>
<evidence type="ECO:0000313" key="4">
    <source>
        <dbReference type="EMBL" id="STT47592.1"/>
    </source>
</evidence>
<evidence type="ECO:0000259" key="3">
    <source>
        <dbReference type="Pfam" id="PF13439"/>
    </source>
</evidence>
<dbReference type="Gene3D" id="3.40.50.2000">
    <property type="entry name" value="Glycogen Phosphorylase B"/>
    <property type="match status" value="2"/>
</dbReference>
<dbReference type="PANTHER" id="PTHR46401:SF2">
    <property type="entry name" value="GLYCOSYLTRANSFERASE WBBK-RELATED"/>
    <property type="match status" value="1"/>
</dbReference>
<dbReference type="GO" id="GO:0004373">
    <property type="term" value="F:alpha-1,4-glucan glucosyltransferase (UDP-glucose donor) activity"/>
    <property type="evidence" value="ECO:0007669"/>
    <property type="project" value="UniProtKB-EC"/>
</dbReference>
<dbReference type="AlphaFoldDB" id="A0A377W0Y6"/>
<feature type="domain" description="Glycosyl transferase family 1" evidence="2">
    <location>
        <begin position="154"/>
        <end position="304"/>
    </location>
</feature>
<evidence type="ECO:0000313" key="5">
    <source>
        <dbReference type="Proteomes" id="UP000255099"/>
    </source>
</evidence>
<dbReference type="EC" id="2.4.1.11" evidence="4"/>
<evidence type="ECO:0000259" key="2">
    <source>
        <dbReference type="Pfam" id="PF00534"/>
    </source>
</evidence>
<dbReference type="SUPFAM" id="SSF53756">
    <property type="entry name" value="UDP-Glycosyltransferase/glycogen phosphorylase"/>
    <property type="match status" value="1"/>
</dbReference>
<keyword evidence="1 4" id="KW-0808">Transferase</keyword>
<organism evidence="4 5">
    <name type="scientific">Klebsiella pneumoniae</name>
    <dbReference type="NCBI Taxonomy" id="573"/>
    <lineage>
        <taxon>Bacteria</taxon>
        <taxon>Pseudomonadati</taxon>
        <taxon>Pseudomonadota</taxon>
        <taxon>Gammaproteobacteria</taxon>
        <taxon>Enterobacterales</taxon>
        <taxon>Enterobacteriaceae</taxon>
        <taxon>Klebsiella/Raoultella group</taxon>
        <taxon>Klebsiella</taxon>
        <taxon>Klebsiella pneumoniae complex</taxon>
    </lineage>
</organism>
<gene>
    <name evidence="4" type="ORF">NCTC9637_02511</name>
</gene>
<dbReference type="Pfam" id="PF13439">
    <property type="entry name" value="Glyco_transf_4"/>
    <property type="match status" value="1"/>
</dbReference>
<dbReference type="InterPro" id="IPR028098">
    <property type="entry name" value="Glyco_trans_4-like_N"/>
</dbReference>
<protein>
    <submittedName>
        <fullName evidence="4">Partial mannosyltransferase B</fullName>
        <ecNumber evidence="4">2.4.1.11</ecNumber>
    </submittedName>
</protein>
<dbReference type="PANTHER" id="PTHR46401">
    <property type="entry name" value="GLYCOSYLTRANSFERASE WBBK-RELATED"/>
    <property type="match status" value="1"/>
</dbReference>
<keyword evidence="4" id="KW-0328">Glycosyltransferase</keyword>
<proteinExistence type="predicted"/>
<dbReference type="InterPro" id="IPR001296">
    <property type="entry name" value="Glyco_trans_1"/>
</dbReference>